<dbReference type="GO" id="GO:0033499">
    <property type="term" value="P:galactose catabolic process via UDP-galactose, Leloir pathway"/>
    <property type="evidence" value="ECO:0007669"/>
    <property type="project" value="TreeGrafter"/>
</dbReference>
<name>A0A2K1R1Z6_9PEZI</name>
<dbReference type="InterPro" id="IPR008183">
    <property type="entry name" value="Aldose_1/G6P_1-epimerase"/>
</dbReference>
<evidence type="ECO:0000313" key="1">
    <source>
        <dbReference type="EMBL" id="PNS21290.1"/>
    </source>
</evidence>
<protein>
    <submittedName>
        <fullName evidence="1">Bifunctional protein gal10</fullName>
    </submittedName>
</protein>
<dbReference type="Pfam" id="PF01263">
    <property type="entry name" value="Aldose_epim"/>
    <property type="match status" value="1"/>
</dbReference>
<dbReference type="PANTHER" id="PTHR10091:SF0">
    <property type="entry name" value="GALACTOSE MUTAROTASE"/>
    <property type="match status" value="1"/>
</dbReference>
<dbReference type="STRING" id="2082308.A0A2K1R1Z6"/>
<reference evidence="1 2" key="1">
    <citation type="submission" date="2017-06" db="EMBL/GenBank/DDBJ databases">
        <title>Draft genome sequence of a variant of Elsinoe murrayae.</title>
        <authorList>
            <person name="Cheng Q."/>
        </authorList>
    </citation>
    <scope>NUCLEOTIDE SEQUENCE [LARGE SCALE GENOMIC DNA]</scope>
    <source>
        <strain evidence="1 2">CQ-2017a</strain>
    </source>
</reference>
<dbReference type="GO" id="GO:0030246">
    <property type="term" value="F:carbohydrate binding"/>
    <property type="evidence" value="ECO:0007669"/>
    <property type="project" value="InterPro"/>
</dbReference>
<dbReference type="AlphaFoldDB" id="A0A2K1R1Z6"/>
<dbReference type="OrthoDB" id="274691at2759"/>
<organism evidence="1 2">
    <name type="scientific">Sphaceloma murrayae</name>
    <dbReference type="NCBI Taxonomy" id="2082308"/>
    <lineage>
        <taxon>Eukaryota</taxon>
        <taxon>Fungi</taxon>
        <taxon>Dikarya</taxon>
        <taxon>Ascomycota</taxon>
        <taxon>Pezizomycotina</taxon>
        <taxon>Dothideomycetes</taxon>
        <taxon>Dothideomycetidae</taxon>
        <taxon>Myriangiales</taxon>
        <taxon>Elsinoaceae</taxon>
        <taxon>Sphaceloma</taxon>
    </lineage>
</organism>
<dbReference type="GO" id="GO:0006006">
    <property type="term" value="P:glucose metabolic process"/>
    <property type="evidence" value="ECO:0007669"/>
    <property type="project" value="TreeGrafter"/>
</dbReference>
<sequence>MAPPAPEISFLPLGANLFSFTVSSIPLVLSLPSQPAYTKTTNPAYFGETIGRVANRIRAARINLNNTTYPLAANNGPNTLHGGPQGWGKQLWSGPFLESRRGTEAVRFELTSPDGDEGFPGTLLAKTWYLARTNDAGQTELEVEYEARFADDTAVEKGQQGESVTETAVNMTNHTAFSIGPVSPSSSSSSSSSRSIAGTRVVLSTNLRQEVDDQAIPTGSITPHPAVTVGEEIVLGPTDPVFDDCFVLGDIDPKTVPLDTRSGDMRRLVSFWHPDTKIRFEVESTEPAFQFYTGEFIDLEYEEEEEEEEKGGQKHVFNKRAGFCVEASRYIDAAGKAEWEGMVKMKRGQVWGSRTIYRAWKDE</sequence>
<dbReference type="GO" id="GO:0004034">
    <property type="term" value="F:aldose 1-epimerase activity"/>
    <property type="evidence" value="ECO:0007669"/>
    <property type="project" value="TreeGrafter"/>
</dbReference>
<dbReference type="InterPro" id="IPR011013">
    <property type="entry name" value="Gal_mutarotase_sf_dom"/>
</dbReference>
<evidence type="ECO:0000313" key="2">
    <source>
        <dbReference type="Proteomes" id="UP000243797"/>
    </source>
</evidence>
<dbReference type="SUPFAM" id="SSF74650">
    <property type="entry name" value="Galactose mutarotase-like"/>
    <property type="match status" value="1"/>
</dbReference>
<proteinExistence type="predicted"/>
<dbReference type="PANTHER" id="PTHR10091">
    <property type="entry name" value="ALDOSE-1-EPIMERASE"/>
    <property type="match status" value="1"/>
</dbReference>
<keyword evidence="2" id="KW-1185">Reference proteome</keyword>
<gene>
    <name evidence="1" type="ORF">CAC42_1069</name>
</gene>
<dbReference type="Gene3D" id="2.70.98.10">
    <property type="match status" value="1"/>
</dbReference>
<dbReference type="InterPro" id="IPR014718">
    <property type="entry name" value="GH-type_carb-bd"/>
</dbReference>
<dbReference type="EMBL" id="NKHZ01000011">
    <property type="protein sequence ID" value="PNS21290.1"/>
    <property type="molecule type" value="Genomic_DNA"/>
</dbReference>
<dbReference type="InParanoid" id="A0A2K1R1Z6"/>
<comment type="caution">
    <text evidence="1">The sequence shown here is derived from an EMBL/GenBank/DDBJ whole genome shotgun (WGS) entry which is preliminary data.</text>
</comment>
<dbReference type="FunCoup" id="A0A2K1R1Z6">
    <property type="interactions" value="717"/>
</dbReference>
<accession>A0A2K1R1Z6</accession>
<dbReference type="Proteomes" id="UP000243797">
    <property type="component" value="Unassembled WGS sequence"/>
</dbReference>